<organism evidence="1 2">
    <name type="scientific">Caerostris darwini</name>
    <dbReference type="NCBI Taxonomy" id="1538125"/>
    <lineage>
        <taxon>Eukaryota</taxon>
        <taxon>Metazoa</taxon>
        <taxon>Ecdysozoa</taxon>
        <taxon>Arthropoda</taxon>
        <taxon>Chelicerata</taxon>
        <taxon>Arachnida</taxon>
        <taxon>Araneae</taxon>
        <taxon>Araneomorphae</taxon>
        <taxon>Entelegynae</taxon>
        <taxon>Araneoidea</taxon>
        <taxon>Araneidae</taxon>
        <taxon>Caerostris</taxon>
    </lineage>
</organism>
<dbReference type="EMBL" id="BPLQ01006841">
    <property type="protein sequence ID" value="GIY25553.1"/>
    <property type="molecule type" value="Genomic_DNA"/>
</dbReference>
<sequence length="107" mass="12082">MQTGNFKPQPCIITVLKCPKHASNLRATGQVFSFLPPLLDGQGQERGCHFLWARYLRLKRMPSHNSSVMKESRQPIAFAYFASSIPSQLENNFSPCCAIKSVFCLDF</sequence>
<gene>
    <name evidence="1" type="ORF">CDAR_262751</name>
</gene>
<comment type="caution">
    <text evidence="1">The sequence shown here is derived from an EMBL/GenBank/DDBJ whole genome shotgun (WGS) entry which is preliminary data.</text>
</comment>
<keyword evidence="2" id="KW-1185">Reference proteome</keyword>
<reference evidence="1 2" key="1">
    <citation type="submission" date="2021-06" db="EMBL/GenBank/DDBJ databases">
        <title>Caerostris darwini draft genome.</title>
        <authorList>
            <person name="Kono N."/>
            <person name="Arakawa K."/>
        </authorList>
    </citation>
    <scope>NUCLEOTIDE SEQUENCE [LARGE SCALE GENOMIC DNA]</scope>
</reference>
<dbReference type="AlphaFoldDB" id="A0AAV4RT91"/>
<name>A0AAV4RT91_9ARAC</name>
<evidence type="ECO:0000313" key="2">
    <source>
        <dbReference type="Proteomes" id="UP001054837"/>
    </source>
</evidence>
<proteinExistence type="predicted"/>
<dbReference type="Proteomes" id="UP001054837">
    <property type="component" value="Unassembled WGS sequence"/>
</dbReference>
<accession>A0AAV4RT91</accession>
<protein>
    <submittedName>
        <fullName evidence="1">Uncharacterized protein</fullName>
    </submittedName>
</protein>
<evidence type="ECO:0000313" key="1">
    <source>
        <dbReference type="EMBL" id="GIY25553.1"/>
    </source>
</evidence>